<protein>
    <submittedName>
        <fullName evidence="2 4">Uncharacterized protein</fullName>
    </submittedName>
</protein>
<evidence type="ECO:0000256" key="1">
    <source>
        <dbReference type="SAM" id="MobiDB-lite"/>
    </source>
</evidence>
<dbReference type="AlphaFoldDB" id="A0A183SM89"/>
<sequence length="96" mass="11266">MDDESLPKGLFYEDVTTGSRQQEGHVRRYKYTLKTSLKQLLINRTNWEDLARNRLAWRKMVKTGAAIYEANRIAATEAKRETRKLSAPRTHTRSNR</sequence>
<dbReference type="EMBL" id="UYSU01033211">
    <property type="protein sequence ID" value="VDL91722.1"/>
    <property type="molecule type" value="Genomic_DNA"/>
</dbReference>
<evidence type="ECO:0000313" key="4">
    <source>
        <dbReference type="WBParaSite" id="SSLN_0000550801-mRNA-1"/>
    </source>
</evidence>
<organism evidence="4">
    <name type="scientific">Schistocephalus solidus</name>
    <name type="common">Tapeworm</name>
    <dbReference type="NCBI Taxonomy" id="70667"/>
    <lineage>
        <taxon>Eukaryota</taxon>
        <taxon>Metazoa</taxon>
        <taxon>Spiralia</taxon>
        <taxon>Lophotrochozoa</taxon>
        <taxon>Platyhelminthes</taxon>
        <taxon>Cestoda</taxon>
        <taxon>Eucestoda</taxon>
        <taxon>Diphyllobothriidea</taxon>
        <taxon>Diphyllobothriidae</taxon>
        <taxon>Schistocephalus</taxon>
    </lineage>
</organism>
<dbReference type="Proteomes" id="UP000275846">
    <property type="component" value="Unassembled WGS sequence"/>
</dbReference>
<reference evidence="2 3" key="2">
    <citation type="submission" date="2018-11" db="EMBL/GenBank/DDBJ databases">
        <authorList>
            <consortium name="Pathogen Informatics"/>
        </authorList>
    </citation>
    <scope>NUCLEOTIDE SEQUENCE [LARGE SCALE GENOMIC DNA]</scope>
    <source>
        <strain evidence="2 3">NST_G2</strain>
    </source>
</reference>
<accession>A0A183SM89</accession>
<feature type="region of interest" description="Disordered" evidence="1">
    <location>
        <begin position="1"/>
        <end position="23"/>
    </location>
</feature>
<keyword evidence="3" id="KW-1185">Reference proteome</keyword>
<evidence type="ECO:0000313" key="2">
    <source>
        <dbReference type="EMBL" id="VDL91722.1"/>
    </source>
</evidence>
<proteinExistence type="predicted"/>
<evidence type="ECO:0000313" key="3">
    <source>
        <dbReference type="Proteomes" id="UP000275846"/>
    </source>
</evidence>
<gene>
    <name evidence="2" type="ORF">SSLN_LOCUS5337</name>
</gene>
<name>A0A183SM89_SCHSO</name>
<dbReference type="OrthoDB" id="6154480at2759"/>
<dbReference type="WBParaSite" id="SSLN_0000550801-mRNA-1">
    <property type="protein sequence ID" value="SSLN_0000550801-mRNA-1"/>
    <property type="gene ID" value="SSLN_0000550801"/>
</dbReference>
<reference evidence="4" key="1">
    <citation type="submission" date="2016-06" db="UniProtKB">
        <authorList>
            <consortium name="WormBaseParasite"/>
        </authorList>
    </citation>
    <scope>IDENTIFICATION</scope>
</reference>